<organism evidence="3 4">
    <name type="scientific">Paramicrobacterium humi</name>
    <dbReference type="NCBI Taxonomy" id="640635"/>
    <lineage>
        <taxon>Bacteria</taxon>
        <taxon>Bacillati</taxon>
        <taxon>Actinomycetota</taxon>
        <taxon>Actinomycetes</taxon>
        <taxon>Micrococcales</taxon>
        <taxon>Microbacteriaceae</taxon>
        <taxon>Paramicrobacterium</taxon>
    </lineage>
</organism>
<evidence type="ECO:0000313" key="4">
    <source>
        <dbReference type="Proteomes" id="UP000199183"/>
    </source>
</evidence>
<keyword evidence="2" id="KW-0472">Membrane</keyword>
<dbReference type="Proteomes" id="UP000199183">
    <property type="component" value="Unassembled WGS sequence"/>
</dbReference>
<keyword evidence="4" id="KW-1185">Reference proteome</keyword>
<evidence type="ECO:0000256" key="1">
    <source>
        <dbReference type="SAM" id="MobiDB-lite"/>
    </source>
</evidence>
<keyword evidence="2" id="KW-1133">Transmembrane helix</keyword>
<dbReference type="EMBL" id="FNRY01000001">
    <property type="protein sequence ID" value="SEB44764.1"/>
    <property type="molecule type" value="Genomic_DNA"/>
</dbReference>
<protein>
    <submittedName>
        <fullName evidence="3">Uncharacterized protein</fullName>
    </submittedName>
</protein>
<evidence type="ECO:0000313" key="3">
    <source>
        <dbReference type="EMBL" id="SEB44764.1"/>
    </source>
</evidence>
<accession>A0A1H4JEK8</accession>
<dbReference type="RefSeq" id="WP_091179781.1">
    <property type="nucleotide sequence ID" value="NZ_FNRY01000001.1"/>
</dbReference>
<evidence type="ECO:0000256" key="2">
    <source>
        <dbReference type="SAM" id="Phobius"/>
    </source>
</evidence>
<dbReference type="STRING" id="640635.SAMN04489806_0663"/>
<feature type="region of interest" description="Disordered" evidence="1">
    <location>
        <begin position="1"/>
        <end position="36"/>
    </location>
</feature>
<name>A0A1H4JEK8_9MICO</name>
<sequence length="129" mass="14044">MAQLDPVDPLDPKKNSDLPSSQASRDGDPTKMRNQKALRTSSGRIWLIVGALLVIACLVTLLPMIALGTPVPVIASIIIVLLYAGMFVVRFVVDDRRKRLFWLAVLFCLIAVVGLIAVIIPAFAEHSPL</sequence>
<dbReference type="OrthoDB" id="5123577at2"/>
<gene>
    <name evidence="3" type="ORF">SAMN04489806_0663</name>
</gene>
<proteinExistence type="predicted"/>
<feature type="transmembrane region" description="Helical" evidence="2">
    <location>
        <begin position="45"/>
        <end position="67"/>
    </location>
</feature>
<keyword evidence="2" id="KW-0812">Transmembrane</keyword>
<dbReference type="AlphaFoldDB" id="A0A1H4JEK8"/>
<reference evidence="3 4" key="1">
    <citation type="submission" date="2016-10" db="EMBL/GenBank/DDBJ databases">
        <authorList>
            <person name="de Groot N.N."/>
        </authorList>
    </citation>
    <scope>NUCLEOTIDE SEQUENCE [LARGE SCALE GENOMIC DNA]</scope>
    <source>
        <strain evidence="3 4">DSM 21799</strain>
    </source>
</reference>
<feature type="transmembrane region" description="Helical" evidence="2">
    <location>
        <begin position="73"/>
        <end position="93"/>
    </location>
</feature>
<feature type="transmembrane region" description="Helical" evidence="2">
    <location>
        <begin position="100"/>
        <end position="124"/>
    </location>
</feature>